<evidence type="ECO:0000313" key="1">
    <source>
        <dbReference type="EMBL" id="SOQ55291.1"/>
    </source>
</evidence>
<sequence length="136" mass="15434">MFTYHQEEILRALVAKSFQNNPPLRLYTVPIHINVSRYFIIEALSTAMPDPRPQLATAEGSTKSELIGISAEIMALATVPKYRKLIDINKHGKYPVKSSNLYFDIPSWLDTVAITKWAVVTSETFRMEVRNSGIYS</sequence>
<dbReference type="AlphaFoldDB" id="A0A2H1WQE0"/>
<accession>A0A2H1WQE0</accession>
<reference evidence="1" key="1">
    <citation type="submission" date="2016-07" db="EMBL/GenBank/DDBJ databases">
        <authorList>
            <person name="Bretaudeau A."/>
        </authorList>
    </citation>
    <scope>NUCLEOTIDE SEQUENCE</scope>
    <source>
        <strain evidence="1">Rice</strain>
        <tissue evidence="1">Whole body</tissue>
    </source>
</reference>
<organism evidence="1">
    <name type="scientific">Spodoptera frugiperda</name>
    <name type="common">Fall armyworm</name>
    <dbReference type="NCBI Taxonomy" id="7108"/>
    <lineage>
        <taxon>Eukaryota</taxon>
        <taxon>Metazoa</taxon>
        <taxon>Ecdysozoa</taxon>
        <taxon>Arthropoda</taxon>
        <taxon>Hexapoda</taxon>
        <taxon>Insecta</taxon>
        <taxon>Pterygota</taxon>
        <taxon>Neoptera</taxon>
        <taxon>Endopterygota</taxon>
        <taxon>Lepidoptera</taxon>
        <taxon>Glossata</taxon>
        <taxon>Ditrysia</taxon>
        <taxon>Noctuoidea</taxon>
        <taxon>Noctuidae</taxon>
        <taxon>Amphipyrinae</taxon>
        <taxon>Spodoptera</taxon>
    </lineage>
</organism>
<proteinExistence type="predicted"/>
<gene>
    <name evidence="1" type="ORF">SFRICE_020548</name>
</gene>
<name>A0A2H1WQE0_SPOFR</name>
<dbReference type="EMBL" id="ODYU01010289">
    <property type="protein sequence ID" value="SOQ55291.1"/>
    <property type="molecule type" value="Genomic_DNA"/>
</dbReference>
<protein>
    <submittedName>
        <fullName evidence="1">SFRICE_020548</fullName>
    </submittedName>
</protein>